<evidence type="ECO:0000256" key="1">
    <source>
        <dbReference type="SAM" id="Phobius"/>
    </source>
</evidence>
<feature type="transmembrane region" description="Helical" evidence="1">
    <location>
        <begin position="27"/>
        <end position="45"/>
    </location>
</feature>
<dbReference type="OrthoDB" id="6053769at2"/>
<gene>
    <name evidence="2" type="ORF">E2F43_00420</name>
</gene>
<accession>A0A4R5LTT8</accession>
<feature type="transmembrane region" description="Helical" evidence="1">
    <location>
        <begin position="106"/>
        <end position="127"/>
    </location>
</feature>
<reference evidence="2 3" key="1">
    <citation type="submission" date="2019-03" db="EMBL/GenBank/DDBJ databases">
        <title>Seongchinamella monodicae gen. nov., sp. nov., a novel member of the Gammaproteobacteria isolated from a tidal mudflat of beach.</title>
        <authorList>
            <person name="Yang H.G."/>
            <person name="Kang J.W."/>
            <person name="Lee S.D."/>
        </authorList>
    </citation>
    <scope>NUCLEOTIDE SEQUENCE [LARGE SCALE GENOMIC DNA]</scope>
    <source>
        <strain evidence="2 3">GH4-78</strain>
    </source>
</reference>
<dbReference type="AlphaFoldDB" id="A0A4R5LTT8"/>
<comment type="caution">
    <text evidence="2">The sequence shown here is derived from an EMBL/GenBank/DDBJ whole genome shotgun (WGS) entry which is preliminary data.</text>
</comment>
<dbReference type="Proteomes" id="UP000295554">
    <property type="component" value="Unassembled WGS sequence"/>
</dbReference>
<dbReference type="RefSeq" id="WP_133208906.1">
    <property type="nucleotide sequence ID" value="NZ_SMSE01000001.1"/>
</dbReference>
<name>A0A4R5LTT8_9GAMM</name>
<evidence type="ECO:0000313" key="3">
    <source>
        <dbReference type="Proteomes" id="UP000295554"/>
    </source>
</evidence>
<dbReference type="EMBL" id="SMSE01000001">
    <property type="protein sequence ID" value="TDG14741.1"/>
    <property type="molecule type" value="Genomic_DNA"/>
</dbReference>
<protein>
    <submittedName>
        <fullName evidence="2">DUF802 domain-containing protein</fullName>
    </submittedName>
</protein>
<keyword evidence="1" id="KW-0472">Membrane</keyword>
<keyword evidence="3" id="KW-1185">Reference proteome</keyword>
<keyword evidence="1" id="KW-0812">Transmembrane</keyword>
<evidence type="ECO:0000313" key="2">
    <source>
        <dbReference type="EMBL" id="TDG14741.1"/>
    </source>
</evidence>
<sequence>MKTKLLFITAALLGALAITWVGLGFIGANPLALLVTVIIGCVYTLGLTELSRFRRATGQLAEALARVSEGDDFSLRQWLETLPPALRTSVNQRVEGEKTGLPAPVFTPYLVGLLVMLGLLGTFIGMVDTLQGAVSALQGSSELEAIRAGLAAPIEGLSLAFGTSVAGIAASAMLGLNSTLSRRERMLVTRELDRCIAGPLRHYSLHYNRQQTYLAMQNQAQALPEVAQTLGNMAGELDRMGQQLSDRLLDNQQQFHQQTAQQYQQLASSVQQSLIDTLTASGRLAGESIAPAVETAMASLSAQAGATQDKLLEVTENLLQSRADREADWLAEQGRRMEAITTSLHEEIADLTATLRDELGQLRQEEARREEKLALRLAEIQHNSANQLQSLQASSSEQLAQTRADTTSELARLQEITAEQLQQLQQATAGQLASTQSDTAERLAELHSDTSDRFAELHRATSSGLEQLQGSAARSLEQLNASVSEGVSTLQSRTVEGLGSLEKAAAEQLAGLGRELQQPMSELIATAAETPRAAAEVIGQLRAEVSNSMERDNQLLQERQQILEDLATLSSGLRESAAAQQAAIAELVNSSGELMAGVSTRFREQLESESDKLAEITANAAGSAADIASLGESFSLAVQLFSESNNQLMENLGRIEESMEKTTERSDEQMSYYVAQAREIIDQSMLSQREIIEELRRLGQTGDLFAAEAS</sequence>
<proteinExistence type="predicted"/>
<keyword evidence="1" id="KW-1133">Transmembrane helix</keyword>
<dbReference type="SUPFAM" id="SSF58113">
    <property type="entry name" value="Apolipoprotein A-I"/>
    <property type="match status" value="1"/>
</dbReference>
<organism evidence="2 3">
    <name type="scientific">Seongchinamella unica</name>
    <dbReference type="NCBI Taxonomy" id="2547392"/>
    <lineage>
        <taxon>Bacteria</taxon>
        <taxon>Pseudomonadati</taxon>
        <taxon>Pseudomonadota</taxon>
        <taxon>Gammaproteobacteria</taxon>
        <taxon>Cellvibrionales</taxon>
        <taxon>Halieaceae</taxon>
        <taxon>Seongchinamella</taxon>
    </lineage>
</organism>